<dbReference type="EMBL" id="JARQWQ010000123">
    <property type="protein sequence ID" value="KAK2549632.1"/>
    <property type="molecule type" value="Genomic_DNA"/>
</dbReference>
<dbReference type="GO" id="GO:0008643">
    <property type="term" value="P:carbohydrate transport"/>
    <property type="evidence" value="ECO:0007669"/>
    <property type="project" value="InterPro"/>
</dbReference>
<sequence length="138" mass="15610">MFRKKRGSRGKLKDSKDRSTLKQRVSFGTGHIFNDLCSAVWFTYFIVYFNKVVGLSSSQTGLLFLIAQCADAILTPITGIGCDRFVIKPFSRHGKRKSWHLFGTIVQAVIWPFILSPCLVCSSDSPSWLPMLYYAVVH</sequence>
<dbReference type="InterPro" id="IPR036259">
    <property type="entry name" value="MFS_trans_sf"/>
</dbReference>
<dbReference type="SUPFAM" id="SSF103473">
    <property type="entry name" value="MFS general substrate transporter"/>
    <property type="match status" value="1"/>
</dbReference>
<dbReference type="PANTHER" id="PTHR11328">
    <property type="entry name" value="MAJOR FACILITATOR SUPERFAMILY DOMAIN-CONTAINING PROTEIN"/>
    <property type="match status" value="1"/>
</dbReference>
<keyword evidence="4" id="KW-1185">Reference proteome</keyword>
<dbReference type="PANTHER" id="PTHR11328:SF28">
    <property type="entry name" value="MAJOR FACILITATOR SUPERFAMILY DOMAIN-CONTAINING PROTEIN 12"/>
    <property type="match status" value="1"/>
</dbReference>
<gene>
    <name evidence="3" type="ORF">P5673_029883</name>
</gene>
<feature type="transmembrane region" description="Helical" evidence="2">
    <location>
        <begin position="32"/>
        <end position="50"/>
    </location>
</feature>
<comment type="caution">
    <text evidence="3">The sequence shown here is derived from an EMBL/GenBank/DDBJ whole genome shotgun (WGS) entry which is preliminary data.</text>
</comment>
<protein>
    <submittedName>
        <fullName evidence="3">Major facilitator superfamily domain-containing protein 12</fullName>
    </submittedName>
</protein>
<evidence type="ECO:0000313" key="3">
    <source>
        <dbReference type="EMBL" id="KAK2549632.1"/>
    </source>
</evidence>
<organism evidence="3 4">
    <name type="scientific">Acropora cervicornis</name>
    <name type="common">Staghorn coral</name>
    <dbReference type="NCBI Taxonomy" id="6130"/>
    <lineage>
        <taxon>Eukaryota</taxon>
        <taxon>Metazoa</taxon>
        <taxon>Cnidaria</taxon>
        <taxon>Anthozoa</taxon>
        <taxon>Hexacorallia</taxon>
        <taxon>Scleractinia</taxon>
        <taxon>Astrocoeniina</taxon>
        <taxon>Acroporidae</taxon>
        <taxon>Acropora</taxon>
    </lineage>
</organism>
<dbReference type="GO" id="GO:0005886">
    <property type="term" value="C:plasma membrane"/>
    <property type="evidence" value="ECO:0007669"/>
    <property type="project" value="TreeGrafter"/>
</dbReference>
<keyword evidence="2" id="KW-1133">Transmembrane helix</keyword>
<evidence type="ECO:0000313" key="4">
    <source>
        <dbReference type="Proteomes" id="UP001249851"/>
    </source>
</evidence>
<accession>A0AAD9UU02</accession>
<evidence type="ECO:0000256" key="1">
    <source>
        <dbReference type="ARBA" id="ARBA00008335"/>
    </source>
</evidence>
<feature type="transmembrane region" description="Helical" evidence="2">
    <location>
        <begin position="98"/>
        <end position="115"/>
    </location>
</feature>
<keyword evidence="2" id="KW-0472">Membrane</keyword>
<dbReference type="Gene3D" id="1.20.1250.20">
    <property type="entry name" value="MFS general substrate transporter like domains"/>
    <property type="match status" value="1"/>
</dbReference>
<proteinExistence type="inferred from homology"/>
<reference evidence="3" key="1">
    <citation type="journal article" date="2023" name="G3 (Bethesda)">
        <title>Whole genome assembly and annotation of the endangered Caribbean coral Acropora cervicornis.</title>
        <authorList>
            <person name="Selwyn J.D."/>
            <person name="Vollmer S.V."/>
        </authorList>
    </citation>
    <scope>NUCLEOTIDE SEQUENCE</scope>
    <source>
        <strain evidence="3">K2</strain>
    </source>
</reference>
<dbReference type="GO" id="GO:0015293">
    <property type="term" value="F:symporter activity"/>
    <property type="evidence" value="ECO:0007669"/>
    <property type="project" value="InterPro"/>
</dbReference>
<evidence type="ECO:0000256" key="2">
    <source>
        <dbReference type="SAM" id="Phobius"/>
    </source>
</evidence>
<dbReference type="Pfam" id="PF13347">
    <property type="entry name" value="MFS_2"/>
    <property type="match status" value="1"/>
</dbReference>
<comment type="similarity">
    <text evidence="1">Belongs to the major facilitator superfamily.</text>
</comment>
<dbReference type="Proteomes" id="UP001249851">
    <property type="component" value="Unassembled WGS sequence"/>
</dbReference>
<dbReference type="AlphaFoldDB" id="A0AAD9UU02"/>
<feature type="transmembrane region" description="Helical" evidence="2">
    <location>
        <begin position="62"/>
        <end position="86"/>
    </location>
</feature>
<name>A0AAD9UU02_ACRCE</name>
<dbReference type="InterPro" id="IPR039672">
    <property type="entry name" value="MFS_2"/>
</dbReference>
<reference evidence="3" key="2">
    <citation type="journal article" date="2023" name="Science">
        <title>Genomic signatures of disease resistance in endangered staghorn corals.</title>
        <authorList>
            <person name="Vollmer S.V."/>
            <person name="Selwyn J.D."/>
            <person name="Despard B.A."/>
            <person name="Roesel C.L."/>
        </authorList>
    </citation>
    <scope>NUCLEOTIDE SEQUENCE</scope>
    <source>
        <strain evidence="3">K2</strain>
    </source>
</reference>
<keyword evidence="2" id="KW-0812">Transmembrane</keyword>